<reference evidence="1 2" key="1">
    <citation type="submission" date="2019-07" db="EMBL/GenBank/DDBJ databases">
        <title>Sphingomonas AE3 Genome sequencing and assembly.</title>
        <authorList>
            <person name="Kim H."/>
        </authorList>
    </citation>
    <scope>NUCLEOTIDE SEQUENCE [LARGE SCALE GENOMIC DNA]</scope>
    <source>
        <strain evidence="1 2">AE3</strain>
    </source>
</reference>
<dbReference type="AlphaFoldDB" id="A0A516ISZ5"/>
<dbReference type="Proteomes" id="UP000321857">
    <property type="component" value="Chromosome"/>
</dbReference>
<protein>
    <submittedName>
        <fullName evidence="1">Copper chaperone PCu(A)C</fullName>
    </submittedName>
</protein>
<dbReference type="OrthoDB" id="9796962at2"/>
<dbReference type="InterPro" id="IPR058248">
    <property type="entry name" value="Lxx211020-like"/>
</dbReference>
<dbReference type="InterPro" id="IPR036182">
    <property type="entry name" value="PCuAC_sf"/>
</dbReference>
<organism evidence="1 2">
    <name type="scientific">Sphingomonas xanthus</name>
    <dbReference type="NCBI Taxonomy" id="2594473"/>
    <lineage>
        <taxon>Bacteria</taxon>
        <taxon>Pseudomonadati</taxon>
        <taxon>Pseudomonadota</taxon>
        <taxon>Alphaproteobacteria</taxon>
        <taxon>Sphingomonadales</taxon>
        <taxon>Sphingomonadaceae</taxon>
        <taxon>Sphingomonas</taxon>
    </lineage>
</organism>
<accession>A0A516ISZ5</accession>
<dbReference type="Pfam" id="PF04314">
    <property type="entry name" value="PCuAC"/>
    <property type="match status" value="1"/>
</dbReference>
<proteinExistence type="predicted"/>
<name>A0A516ISZ5_9SPHN</name>
<evidence type="ECO:0000313" key="1">
    <source>
        <dbReference type="EMBL" id="QDP20005.1"/>
    </source>
</evidence>
<dbReference type="PANTHER" id="PTHR36302">
    <property type="entry name" value="BLR7088 PROTEIN"/>
    <property type="match status" value="1"/>
</dbReference>
<dbReference type="InterPro" id="IPR007410">
    <property type="entry name" value="LpqE-like"/>
</dbReference>
<dbReference type="EMBL" id="CP041659">
    <property type="protein sequence ID" value="QDP20005.1"/>
    <property type="molecule type" value="Genomic_DNA"/>
</dbReference>
<gene>
    <name evidence="1" type="ORF">FMM02_08575</name>
</gene>
<dbReference type="PANTHER" id="PTHR36302:SF1">
    <property type="entry name" value="COPPER CHAPERONE PCU(A)C"/>
    <property type="match status" value="1"/>
</dbReference>
<dbReference type="Gene3D" id="2.60.40.1890">
    <property type="entry name" value="PCu(A)C copper chaperone"/>
    <property type="match status" value="1"/>
</dbReference>
<evidence type="ECO:0000313" key="2">
    <source>
        <dbReference type="Proteomes" id="UP000321857"/>
    </source>
</evidence>
<sequence length="152" mass="15915">MYRTLIALTLVLAACQQTPEAQNQQAGQAGASVVVTDVWARATAPGQATGALYLTIDNPGATADELVALSTDRAATAMVHETRTENGLSRMRMLERLAIPAGATVELRPGGTHVMLDGTEPMSAGETFDLELRFARAGAQVVPVTVVEPGAR</sequence>
<dbReference type="KEGG" id="sxa:FMM02_08575"/>
<dbReference type="RefSeq" id="WP_147494454.1">
    <property type="nucleotide sequence ID" value="NZ_CP041659.1"/>
</dbReference>
<dbReference type="SUPFAM" id="SSF110087">
    <property type="entry name" value="DR1885-like metal-binding protein"/>
    <property type="match status" value="1"/>
</dbReference>
<dbReference type="PROSITE" id="PS51257">
    <property type="entry name" value="PROKAR_LIPOPROTEIN"/>
    <property type="match status" value="1"/>
</dbReference>
<keyword evidence="2" id="KW-1185">Reference proteome</keyword>